<dbReference type="InterPro" id="IPR052572">
    <property type="entry name" value="UPF0153_domain"/>
</dbReference>
<sequence length="131" mass="14363">MCCRVLEIQALDKPAGILCWHNTGTGCGIYPERPDACARWHCLWRRISVLPDALRPDRSGVMFSLDSRSPVADGPDSACIVGRAVHDVEDFDRPDAIEGFAMFVREGSLPVWKASDRGAILVHPGPQIVPP</sequence>
<evidence type="ECO:0008006" key="3">
    <source>
        <dbReference type="Google" id="ProtNLM"/>
    </source>
</evidence>
<dbReference type="EMBL" id="CP043538">
    <property type="protein sequence ID" value="QGY05910.1"/>
    <property type="molecule type" value="Genomic_DNA"/>
</dbReference>
<gene>
    <name evidence="1" type="ORF">MMSR116_31470</name>
</gene>
<reference evidence="1 2" key="2">
    <citation type="journal article" date="2013" name="Genome Announc.">
        <title>Draft Genome Sequence of Methylobacterium mesophilicum Strain SR1.6/6, Isolated from Citrus sinensis.</title>
        <authorList>
            <person name="Marinho Almeida D."/>
            <person name="Dini-Andreote F."/>
            <person name="Camargo Neves A.A."/>
            <person name="Juca Ramos R.T."/>
            <person name="Andreote F.D."/>
            <person name="Carneiro A.R."/>
            <person name="Oliveira de Souza Lima A."/>
            <person name="Caracciolo Gomes de Sa P.H."/>
            <person name="Ribeiro Barbosa M.S."/>
            <person name="Araujo W.L."/>
            <person name="Silva A."/>
        </authorList>
    </citation>
    <scope>NUCLEOTIDE SEQUENCE [LARGE SCALE GENOMIC DNA]</scope>
    <source>
        <strain evidence="1 2">SR1.6/6</strain>
    </source>
</reference>
<evidence type="ECO:0000313" key="2">
    <source>
        <dbReference type="Proteomes" id="UP000012488"/>
    </source>
</evidence>
<name>A0A6B9FTI5_9HYPH</name>
<dbReference type="AlphaFoldDB" id="A0A6B9FTI5"/>
<dbReference type="PANTHER" id="PTHR36931">
    <property type="entry name" value="UPF0153 PROTEIN YEIW"/>
    <property type="match status" value="1"/>
</dbReference>
<dbReference type="PROSITE" id="PS51257">
    <property type="entry name" value="PROKAR_LIPOPROTEIN"/>
    <property type="match status" value="1"/>
</dbReference>
<evidence type="ECO:0000313" key="1">
    <source>
        <dbReference type="EMBL" id="QGY05910.1"/>
    </source>
</evidence>
<reference evidence="1 2" key="1">
    <citation type="journal article" date="2012" name="Genet. Mol. Biol.">
        <title>Analysis of 16S rRNA and mxaF genes revealing insights into Methylobacterium niche-specific plant association.</title>
        <authorList>
            <person name="Dourado M.N."/>
            <person name="Andreote F.D."/>
            <person name="Dini-Andreote F."/>
            <person name="Conti R."/>
            <person name="Araujo J.M."/>
            <person name="Araujo W.L."/>
        </authorList>
    </citation>
    <scope>NUCLEOTIDE SEQUENCE [LARGE SCALE GENOMIC DNA]</scope>
    <source>
        <strain evidence="1 2">SR1.6/6</strain>
    </source>
</reference>
<dbReference type="OrthoDB" id="7202843at2"/>
<proteinExistence type="predicted"/>
<dbReference type="KEGG" id="mmes:MMSR116_31470"/>
<dbReference type="Proteomes" id="UP000012488">
    <property type="component" value="Chromosome"/>
</dbReference>
<protein>
    <recommendedName>
        <fullName evidence="3">YkgJ family cysteine cluster protein</fullName>
    </recommendedName>
</protein>
<organism evidence="1 2">
    <name type="scientific">Methylobacterium mesophilicum SR1.6/6</name>
    <dbReference type="NCBI Taxonomy" id="908290"/>
    <lineage>
        <taxon>Bacteria</taxon>
        <taxon>Pseudomonadati</taxon>
        <taxon>Pseudomonadota</taxon>
        <taxon>Alphaproteobacteria</taxon>
        <taxon>Hyphomicrobiales</taxon>
        <taxon>Methylobacteriaceae</taxon>
        <taxon>Methylobacterium</taxon>
    </lineage>
</organism>
<dbReference type="PANTHER" id="PTHR36931:SF1">
    <property type="entry name" value="UPF0153 PROTEIN YEIW"/>
    <property type="match status" value="1"/>
</dbReference>
<accession>A0A6B9FTI5</accession>